<name>A0AAV6X616_9LAMI</name>
<reference evidence="2" key="1">
    <citation type="submission" date="2019-10" db="EMBL/GenBank/DDBJ databases">
        <authorList>
            <person name="Zhang R."/>
            <person name="Pan Y."/>
            <person name="Wang J."/>
            <person name="Ma R."/>
            <person name="Yu S."/>
        </authorList>
    </citation>
    <scope>NUCLEOTIDE SEQUENCE</scope>
    <source>
        <strain evidence="2">LA-IB0</strain>
        <tissue evidence="2">Leaf</tissue>
    </source>
</reference>
<comment type="caution">
    <text evidence="2">The sequence shown here is derived from an EMBL/GenBank/DDBJ whole genome shotgun (WGS) entry which is preliminary data.</text>
</comment>
<organism evidence="2 3">
    <name type="scientific">Buddleja alternifolia</name>
    <dbReference type="NCBI Taxonomy" id="168488"/>
    <lineage>
        <taxon>Eukaryota</taxon>
        <taxon>Viridiplantae</taxon>
        <taxon>Streptophyta</taxon>
        <taxon>Embryophyta</taxon>
        <taxon>Tracheophyta</taxon>
        <taxon>Spermatophyta</taxon>
        <taxon>Magnoliopsida</taxon>
        <taxon>eudicotyledons</taxon>
        <taxon>Gunneridae</taxon>
        <taxon>Pentapetalae</taxon>
        <taxon>asterids</taxon>
        <taxon>lamiids</taxon>
        <taxon>Lamiales</taxon>
        <taxon>Scrophulariaceae</taxon>
        <taxon>Buddlejeae</taxon>
        <taxon>Buddleja</taxon>
    </lineage>
</organism>
<sequence length="479" mass="56321">MLSEGEKLPDNLYKTKKQLVKLGLGYKKIDACRKDCILYYKENKDNQECHVCCHPRYKPRKRGARKQVPFKVLHYLPLIPRLKRLYASSYTCENMVWHAQNHCEEGSMSHPSHGEAWKHFDRTHPTRPSMHLFEGANGKVYKPKASYTLSKTQRKELCAWTKALKLPDGYSSSIARCVNENECKFYGMKSHDCHVFMQRLLPIAFRDLLPKPVWEALTELSNFFRDICATVLRVEHDMTPTRRRGVQRGQDKQRERVRQHWRGQGLRLRGDDSLGSQINPHDRMHHGESGSSQFSRALHRETQDMTQFRGQGRGLWLRDDETLGSQINPRDKMYHGESSSQFSRALHHERQREEEARKREEEAIKREKEARKREIEAQKREEEALRREEEAWRREDETRKMNEMVRKMIQEIGTSNVYTAAYGSLLIQFVCSLFNSILPDMLLPNNKPKAVRRRNLSEAFDEYVIEQVDGLSISKSYKA</sequence>
<feature type="region of interest" description="Disordered" evidence="1">
    <location>
        <begin position="324"/>
        <end position="396"/>
    </location>
</feature>
<dbReference type="PANTHER" id="PTHR10775">
    <property type="entry name" value="OS08G0208400 PROTEIN"/>
    <property type="match status" value="1"/>
</dbReference>
<keyword evidence="3" id="KW-1185">Reference proteome</keyword>
<dbReference type="AlphaFoldDB" id="A0AAV6X616"/>
<feature type="region of interest" description="Disordered" evidence="1">
    <location>
        <begin position="242"/>
        <end position="294"/>
    </location>
</feature>
<proteinExistence type="predicted"/>
<feature type="compositionally biased region" description="Basic and acidic residues" evidence="1">
    <location>
        <begin position="346"/>
        <end position="396"/>
    </location>
</feature>
<evidence type="ECO:0000313" key="2">
    <source>
        <dbReference type="EMBL" id="KAG8375877.1"/>
    </source>
</evidence>
<evidence type="ECO:0000256" key="1">
    <source>
        <dbReference type="SAM" id="MobiDB-lite"/>
    </source>
</evidence>
<accession>A0AAV6X616</accession>
<dbReference type="Proteomes" id="UP000826271">
    <property type="component" value="Unassembled WGS sequence"/>
</dbReference>
<evidence type="ECO:0000313" key="3">
    <source>
        <dbReference type="Proteomes" id="UP000826271"/>
    </source>
</evidence>
<feature type="compositionally biased region" description="Basic and acidic residues" evidence="1">
    <location>
        <begin position="249"/>
        <end position="258"/>
    </location>
</feature>
<dbReference type="PANTHER" id="PTHR10775:SF182">
    <property type="entry name" value="TRANSPOSON, EN_SPM-LIKE, TRANSPOSASE-ASSOCIATED DOMAIN PROTEIN-RELATED"/>
    <property type="match status" value="1"/>
</dbReference>
<gene>
    <name evidence="2" type="ORF">BUALT_Bualt09G0004800</name>
</gene>
<dbReference type="EMBL" id="WHWC01000009">
    <property type="protein sequence ID" value="KAG8375877.1"/>
    <property type="molecule type" value="Genomic_DNA"/>
</dbReference>
<protein>
    <submittedName>
        <fullName evidence="2">Uncharacterized protein</fullName>
    </submittedName>
</protein>